<dbReference type="PROSITE" id="PS00134">
    <property type="entry name" value="TRYPSIN_HIS"/>
    <property type="match status" value="1"/>
</dbReference>
<dbReference type="PRINTS" id="PR00722">
    <property type="entry name" value="CHYMOTRYPSIN"/>
</dbReference>
<dbReference type="InterPro" id="IPR050430">
    <property type="entry name" value="Peptidase_S1"/>
</dbReference>
<dbReference type="PROSITE" id="PS50240">
    <property type="entry name" value="TRYPSIN_DOM"/>
    <property type="match status" value="1"/>
</dbReference>
<keyword evidence="2" id="KW-1015">Disulfide bond</keyword>
<dbReference type="FunFam" id="2.40.10.10:FF:000002">
    <property type="entry name" value="Transmembrane protease serine"/>
    <property type="match status" value="1"/>
</dbReference>
<dbReference type="InterPro" id="IPR001314">
    <property type="entry name" value="Peptidase_S1A"/>
</dbReference>
<dbReference type="InterPro" id="IPR043504">
    <property type="entry name" value="Peptidase_S1_PA_chymotrypsin"/>
</dbReference>
<proteinExistence type="inferred from homology"/>
<dbReference type="PANTHER" id="PTHR24276">
    <property type="entry name" value="POLYSERASE-RELATED"/>
    <property type="match status" value="1"/>
</dbReference>
<keyword evidence="3" id="KW-0720">Serine protease</keyword>
<dbReference type="PANTHER" id="PTHR24276:SF98">
    <property type="entry name" value="FI18310P1-RELATED"/>
    <property type="match status" value="1"/>
</dbReference>
<keyword evidence="8" id="KW-1185">Reference proteome</keyword>
<name>A0AAE0GE41_9CHLO</name>
<dbReference type="CDD" id="cd00190">
    <property type="entry name" value="Tryp_SPc"/>
    <property type="match status" value="1"/>
</dbReference>
<feature type="compositionally biased region" description="Basic residues" evidence="4">
    <location>
        <begin position="159"/>
        <end position="169"/>
    </location>
</feature>
<dbReference type="GO" id="GO:0004252">
    <property type="term" value="F:serine-type endopeptidase activity"/>
    <property type="evidence" value="ECO:0007669"/>
    <property type="project" value="UniProtKB-EC"/>
</dbReference>
<evidence type="ECO:0000259" key="6">
    <source>
        <dbReference type="PROSITE" id="PS50240"/>
    </source>
</evidence>
<dbReference type="AlphaFoldDB" id="A0AAE0GE41"/>
<dbReference type="PROSITE" id="PS00135">
    <property type="entry name" value="TRYPSIN_SER"/>
    <property type="match status" value="1"/>
</dbReference>
<feature type="region of interest" description="Disordered" evidence="4">
    <location>
        <begin position="143"/>
        <end position="175"/>
    </location>
</feature>
<dbReference type="InterPro" id="IPR009003">
    <property type="entry name" value="Peptidase_S1_PA"/>
</dbReference>
<dbReference type="EMBL" id="LGRX02006684">
    <property type="protein sequence ID" value="KAK3276233.1"/>
    <property type="molecule type" value="Genomic_DNA"/>
</dbReference>
<dbReference type="GO" id="GO:0006508">
    <property type="term" value="P:proteolysis"/>
    <property type="evidence" value="ECO:0007669"/>
    <property type="project" value="UniProtKB-KW"/>
</dbReference>
<dbReference type="Gene3D" id="2.40.10.10">
    <property type="entry name" value="Trypsin-like serine proteases"/>
    <property type="match status" value="1"/>
</dbReference>
<dbReference type="InterPro" id="IPR033116">
    <property type="entry name" value="TRYPSIN_SER"/>
</dbReference>
<dbReference type="InterPro" id="IPR018114">
    <property type="entry name" value="TRYPSIN_HIS"/>
</dbReference>
<protein>
    <recommendedName>
        <fullName evidence="6">Peptidase S1 domain-containing protein</fullName>
    </recommendedName>
</protein>
<feature type="chain" id="PRO_5042193774" description="Peptidase S1 domain-containing protein" evidence="5">
    <location>
        <begin position="31"/>
        <end position="535"/>
    </location>
</feature>
<evidence type="ECO:0000313" key="7">
    <source>
        <dbReference type="EMBL" id="KAK3276233.1"/>
    </source>
</evidence>
<dbReference type="Proteomes" id="UP001190700">
    <property type="component" value="Unassembled WGS sequence"/>
</dbReference>
<keyword evidence="3" id="KW-0378">Hydrolase</keyword>
<evidence type="ECO:0000256" key="5">
    <source>
        <dbReference type="SAM" id="SignalP"/>
    </source>
</evidence>
<keyword evidence="5" id="KW-0732">Signal</keyword>
<dbReference type="SUPFAM" id="SSF50494">
    <property type="entry name" value="Trypsin-like serine proteases"/>
    <property type="match status" value="1"/>
</dbReference>
<dbReference type="InterPro" id="IPR001254">
    <property type="entry name" value="Trypsin_dom"/>
</dbReference>
<evidence type="ECO:0000256" key="1">
    <source>
        <dbReference type="ARBA" id="ARBA00007664"/>
    </source>
</evidence>
<feature type="domain" description="Peptidase S1" evidence="6">
    <location>
        <begin position="176"/>
        <end position="448"/>
    </location>
</feature>
<evidence type="ECO:0000256" key="4">
    <source>
        <dbReference type="SAM" id="MobiDB-lite"/>
    </source>
</evidence>
<dbReference type="SMART" id="SM00020">
    <property type="entry name" value="Tryp_SPc"/>
    <property type="match status" value="1"/>
</dbReference>
<keyword evidence="3" id="KW-0645">Protease</keyword>
<reference evidence="7 8" key="1">
    <citation type="journal article" date="2015" name="Genome Biol. Evol.">
        <title>Comparative Genomics of a Bacterivorous Green Alga Reveals Evolutionary Causalities and Consequences of Phago-Mixotrophic Mode of Nutrition.</title>
        <authorList>
            <person name="Burns J.A."/>
            <person name="Paasch A."/>
            <person name="Narechania A."/>
            <person name="Kim E."/>
        </authorList>
    </citation>
    <scope>NUCLEOTIDE SEQUENCE [LARGE SCALE GENOMIC DNA]</scope>
    <source>
        <strain evidence="7 8">PLY_AMNH</strain>
    </source>
</reference>
<evidence type="ECO:0000313" key="8">
    <source>
        <dbReference type="Proteomes" id="UP001190700"/>
    </source>
</evidence>
<evidence type="ECO:0000256" key="2">
    <source>
        <dbReference type="ARBA" id="ARBA00023157"/>
    </source>
</evidence>
<dbReference type="Pfam" id="PF00089">
    <property type="entry name" value="Trypsin"/>
    <property type="match status" value="2"/>
</dbReference>
<comment type="similarity">
    <text evidence="1">Belongs to the peptidase S1 family.</text>
</comment>
<gene>
    <name evidence="7" type="ORF">CYMTET_15682</name>
</gene>
<comment type="caution">
    <text evidence="7">The sequence shown here is derived from an EMBL/GenBank/DDBJ whole genome shotgun (WGS) entry which is preliminary data.</text>
</comment>
<evidence type="ECO:0000256" key="3">
    <source>
        <dbReference type="RuleBase" id="RU363034"/>
    </source>
</evidence>
<accession>A0AAE0GE41</accession>
<organism evidence="7 8">
    <name type="scientific">Cymbomonas tetramitiformis</name>
    <dbReference type="NCBI Taxonomy" id="36881"/>
    <lineage>
        <taxon>Eukaryota</taxon>
        <taxon>Viridiplantae</taxon>
        <taxon>Chlorophyta</taxon>
        <taxon>Pyramimonadophyceae</taxon>
        <taxon>Pyramimonadales</taxon>
        <taxon>Pyramimonadaceae</taxon>
        <taxon>Cymbomonas</taxon>
    </lineage>
</organism>
<feature type="signal peptide" evidence="5">
    <location>
        <begin position="1"/>
        <end position="30"/>
    </location>
</feature>
<sequence length="535" mass="57280">MRRPSDELRQSFLCAVGILYLQGLLGPVAAQVSCSWFNITIVADSYPQEISWSLSAVYGSERETLATGTHEGYSSQLCDGDYEFVVEDASGDGICSSNYGFGSYVLTLDGVLVGSGGSYTTAETTNFTVPSSWDVQECLPESYRSSKSGGAMRNEKQTHGKQRHGKQTHGKQEGRIVGGGEASAREYPFLVSLQTADHSHVCGGTLIASRWVLTAAHCVPVAWPGPICTDGCQYSSDTECDDGGDGGLQYCTLGTDCSDCGIRDLMCETSVHHVDVGRGDLSEVSDCVQELPIAAIHPHPKYDGSTYEYDFALLELRADSEYPPLALYDPAQWSGEETPDDPGDEVTIAGWGSTSGEEYRTAEDYPDAMQEATTYLISNSACKEAYPSETIGDFSICAQQPGVDTCQGDSGGPLIAMDGDGDVAAALIGVVSWGYGCADPEYPGVYARGETWNASTVVHLTCQTLLDQDALLQIMPDTTILGYKNSSTGEPIYLGALQHNDTAGRSVNSSCLLFQSTVPGEPHNCLAWHTYEDST</sequence>
<dbReference type="GO" id="GO:0007586">
    <property type="term" value="P:digestion"/>
    <property type="evidence" value="ECO:0007669"/>
    <property type="project" value="UniProtKB-KW"/>
</dbReference>